<gene>
    <name evidence="4" type="ORF">ADK34_32715</name>
</gene>
<dbReference type="OrthoDB" id="3424744at2"/>
<feature type="transmembrane region" description="Helical" evidence="3">
    <location>
        <begin position="159"/>
        <end position="180"/>
    </location>
</feature>
<reference evidence="4 5" key="1">
    <citation type="submission" date="2015-06" db="EMBL/GenBank/DDBJ databases">
        <authorList>
            <person name="Hoefler B.C."/>
            <person name="Straight P.D."/>
        </authorList>
    </citation>
    <scope>NUCLEOTIDE SEQUENCE [LARGE SCALE GENOMIC DNA]</scope>
    <source>
        <strain evidence="4 5">NRRL 3427</strain>
    </source>
</reference>
<proteinExistence type="predicted"/>
<organism evidence="4 5">
    <name type="scientific">Streptomyces viridochromogenes</name>
    <dbReference type="NCBI Taxonomy" id="1938"/>
    <lineage>
        <taxon>Bacteria</taxon>
        <taxon>Bacillati</taxon>
        <taxon>Actinomycetota</taxon>
        <taxon>Actinomycetes</taxon>
        <taxon>Kitasatosporales</taxon>
        <taxon>Streptomycetaceae</taxon>
        <taxon>Streptomyces</taxon>
    </lineage>
</organism>
<evidence type="ECO:0000313" key="4">
    <source>
        <dbReference type="EMBL" id="KOG12125.1"/>
    </source>
</evidence>
<dbReference type="RefSeq" id="WP_033206655.1">
    <property type="nucleotide sequence ID" value="NZ_LGUP01000383.1"/>
</dbReference>
<dbReference type="EMBL" id="LGUP01000383">
    <property type="protein sequence ID" value="KOG12125.1"/>
    <property type="molecule type" value="Genomic_DNA"/>
</dbReference>
<feature type="transmembrane region" description="Helical" evidence="3">
    <location>
        <begin position="118"/>
        <end position="138"/>
    </location>
</feature>
<keyword evidence="3" id="KW-1133">Transmembrane helix</keyword>
<keyword evidence="3" id="KW-0812">Transmembrane</keyword>
<evidence type="ECO:0000256" key="3">
    <source>
        <dbReference type="SAM" id="Phobius"/>
    </source>
</evidence>
<name>A0A0L8JEP2_STRVR</name>
<keyword evidence="2" id="KW-0804">Transcription</keyword>
<sequence>MTSEHASPQLISAYLRSPQALATDKVWALEGHLEGCPTCRDHLSALARVQDPAVMSLLDDVWAGLEPQLTATASAPRRRSAGLFSWAAPTTVPWLLAIIVVSFLATLLDVLQSLTGDISLLLLLAPLLPVLAVTAAWSPALDPASEITAATPRAGMPLVLRRTVATLAVVVPTLLIGGWATGAMVAQWLLPCLATTAATLALGTVWGVTRAALALSGLWAGVILVPALAMSHMPLALRPSALPVWAALAALATMALIVRRNTGALLHPQR</sequence>
<feature type="transmembrane region" description="Helical" evidence="3">
    <location>
        <begin position="241"/>
        <end position="258"/>
    </location>
</feature>
<evidence type="ECO:0000256" key="2">
    <source>
        <dbReference type="ARBA" id="ARBA00023163"/>
    </source>
</evidence>
<evidence type="ECO:0000256" key="1">
    <source>
        <dbReference type="ARBA" id="ARBA00023015"/>
    </source>
</evidence>
<keyword evidence="3" id="KW-0472">Membrane</keyword>
<dbReference type="InterPro" id="IPR041916">
    <property type="entry name" value="Anti_sigma_zinc_sf"/>
</dbReference>
<comment type="caution">
    <text evidence="4">The sequence shown here is derived from an EMBL/GenBank/DDBJ whole genome shotgun (WGS) entry which is preliminary data.</text>
</comment>
<dbReference type="Gene3D" id="1.10.10.1320">
    <property type="entry name" value="Anti-sigma factor, zinc-finger domain"/>
    <property type="match status" value="1"/>
</dbReference>
<feature type="transmembrane region" description="Helical" evidence="3">
    <location>
        <begin position="213"/>
        <end position="235"/>
    </location>
</feature>
<feature type="transmembrane region" description="Helical" evidence="3">
    <location>
        <begin position="83"/>
        <end position="106"/>
    </location>
</feature>
<dbReference type="AlphaFoldDB" id="A0A0L8JEP2"/>
<keyword evidence="1" id="KW-0805">Transcription regulation</keyword>
<protein>
    <submittedName>
        <fullName evidence="4">Membrane protein</fullName>
    </submittedName>
</protein>
<accession>A0A0L8JEP2</accession>
<dbReference type="PATRIC" id="fig|1938.6.peg.7035"/>
<evidence type="ECO:0000313" key="5">
    <source>
        <dbReference type="Proteomes" id="UP000037023"/>
    </source>
</evidence>
<feature type="transmembrane region" description="Helical" evidence="3">
    <location>
        <begin position="186"/>
        <end position="206"/>
    </location>
</feature>
<dbReference type="Proteomes" id="UP000037023">
    <property type="component" value="Unassembled WGS sequence"/>
</dbReference>